<dbReference type="CDD" id="cd06550">
    <property type="entry name" value="TM_ABC_iron-siderophores_like"/>
    <property type="match status" value="1"/>
</dbReference>
<reference evidence="9 10" key="1">
    <citation type="submission" date="2020-03" db="EMBL/GenBank/DDBJ databases">
        <title>Draft genome of Streptomyces sp. ventii, isolated from the Axial Seamount in the Pacific Ocean, and resequencing of the two type strains Streptomyces lonarensis strain NCL 716 and Streptomyces bohaiensis strain 11A07.</title>
        <authorList>
            <person name="Loughran R.M."/>
            <person name="Pfannmuller K.M."/>
            <person name="Wasson B.J."/>
            <person name="Deadmond M.C."/>
            <person name="Paddock B.E."/>
            <person name="Koyack M.J."/>
            <person name="Gallegos D.A."/>
            <person name="Mitchell E.A."/>
            <person name="Ushijima B."/>
            <person name="Saw J.H."/>
            <person name="Mcphail K.L."/>
            <person name="Videau P."/>
        </authorList>
    </citation>
    <scope>NUCLEOTIDE SEQUENCE [LARGE SCALE GENOMIC DNA]</scope>
    <source>
        <strain evidence="10">5675061</strain>
    </source>
</reference>
<evidence type="ECO:0000256" key="1">
    <source>
        <dbReference type="ARBA" id="ARBA00004651"/>
    </source>
</evidence>
<proteinExistence type="inferred from homology"/>
<evidence type="ECO:0000256" key="3">
    <source>
        <dbReference type="ARBA" id="ARBA00022448"/>
    </source>
</evidence>
<dbReference type="SUPFAM" id="SSF81345">
    <property type="entry name" value="ABC transporter involved in vitamin B12 uptake, BtuC"/>
    <property type="match status" value="1"/>
</dbReference>
<evidence type="ECO:0000313" key="10">
    <source>
        <dbReference type="Proteomes" id="UP000746503"/>
    </source>
</evidence>
<feature type="transmembrane region" description="Helical" evidence="8">
    <location>
        <begin position="33"/>
        <end position="52"/>
    </location>
</feature>
<evidence type="ECO:0000256" key="6">
    <source>
        <dbReference type="ARBA" id="ARBA00022989"/>
    </source>
</evidence>
<feature type="transmembrane region" description="Helical" evidence="8">
    <location>
        <begin position="117"/>
        <end position="136"/>
    </location>
</feature>
<feature type="transmembrane region" description="Helical" evidence="8">
    <location>
        <begin position="327"/>
        <end position="347"/>
    </location>
</feature>
<keyword evidence="5 8" id="KW-0812">Transmembrane</keyword>
<dbReference type="PANTHER" id="PTHR30472:SF24">
    <property type="entry name" value="FERRIC ENTEROBACTIN TRANSPORT SYSTEM PERMEASE PROTEIN FEPG"/>
    <property type="match status" value="1"/>
</dbReference>
<evidence type="ECO:0000256" key="2">
    <source>
        <dbReference type="ARBA" id="ARBA00007935"/>
    </source>
</evidence>
<dbReference type="Pfam" id="PF01032">
    <property type="entry name" value="FecCD"/>
    <property type="match status" value="1"/>
</dbReference>
<evidence type="ECO:0000256" key="4">
    <source>
        <dbReference type="ARBA" id="ARBA00022475"/>
    </source>
</evidence>
<keyword evidence="7 8" id="KW-0472">Membrane</keyword>
<feature type="transmembrane region" description="Helical" evidence="8">
    <location>
        <begin position="87"/>
        <end position="105"/>
    </location>
</feature>
<keyword evidence="3" id="KW-0813">Transport</keyword>
<dbReference type="PANTHER" id="PTHR30472">
    <property type="entry name" value="FERRIC ENTEROBACTIN TRANSPORT SYSTEM PERMEASE PROTEIN"/>
    <property type="match status" value="1"/>
</dbReference>
<keyword evidence="10" id="KW-1185">Reference proteome</keyword>
<dbReference type="Gene3D" id="1.10.3470.10">
    <property type="entry name" value="ABC transporter involved in vitamin B12 uptake, BtuC"/>
    <property type="match status" value="1"/>
</dbReference>
<feature type="transmembrane region" description="Helical" evidence="8">
    <location>
        <begin position="260"/>
        <end position="287"/>
    </location>
</feature>
<evidence type="ECO:0000256" key="8">
    <source>
        <dbReference type="SAM" id="Phobius"/>
    </source>
</evidence>
<comment type="caution">
    <text evidence="9">The sequence shown here is derived from an EMBL/GenBank/DDBJ whole genome shotgun (WGS) entry which is preliminary data.</text>
</comment>
<evidence type="ECO:0000256" key="5">
    <source>
        <dbReference type="ARBA" id="ARBA00022692"/>
    </source>
</evidence>
<dbReference type="Proteomes" id="UP000746503">
    <property type="component" value="Unassembled WGS sequence"/>
</dbReference>
<evidence type="ECO:0000256" key="7">
    <source>
        <dbReference type="ARBA" id="ARBA00023136"/>
    </source>
</evidence>
<dbReference type="InterPro" id="IPR037294">
    <property type="entry name" value="ABC_BtuC-like"/>
</dbReference>
<feature type="transmembrane region" description="Helical" evidence="8">
    <location>
        <begin position="172"/>
        <end position="195"/>
    </location>
</feature>
<gene>
    <name evidence="9" type="ORF">HCJ92_20340</name>
</gene>
<protein>
    <submittedName>
        <fullName evidence="9">Iron chelate uptake ABC transporter family permease subunit</fullName>
    </submittedName>
</protein>
<dbReference type="InterPro" id="IPR000522">
    <property type="entry name" value="ABC_transptr_permease_BtuC"/>
</dbReference>
<feature type="transmembrane region" description="Helical" evidence="8">
    <location>
        <begin position="142"/>
        <end position="160"/>
    </location>
</feature>
<accession>A0ABX1AT02</accession>
<dbReference type="RefSeq" id="WP_167935067.1">
    <property type="nucleotide sequence ID" value="NZ_JAAVJB010000237.1"/>
</dbReference>
<comment type="subcellular location">
    <subcellularLocation>
        <location evidence="1">Cell membrane</location>
        <topology evidence="1">Multi-pass membrane protein</topology>
    </subcellularLocation>
</comment>
<keyword evidence="6 8" id="KW-1133">Transmembrane helix</keyword>
<feature type="transmembrane region" description="Helical" evidence="8">
    <location>
        <begin position="215"/>
        <end position="233"/>
    </location>
</feature>
<sequence length="356" mass="36224">MTRTPFRPRGSAPAAVALRLPGGTSLRVRPRTVAVVVALAAVTTAAVLLLLGTGQERLGPLEVIRVLNGQATPTQWFVVHELRFPRALVAVLVGAALGVAGAVFQSVSRNPLGSPDIIGFTQGSVAGALTVIVLFGGGPGPVAAGAVLGGLATGAAVYLLSWRGGVQGYRLVLVGIGAAATFSAANGYLLTRAGVDEAARGLLWLTGSLQGRDWNQLWPLLATCAVLLPALLTRGRSLRLLEMGDDTTRALGGSPERTRLTALAGAVLLTAAATAAAGPIAFVALAAPQLARRLTRATGPDLLPAAAMGAALTTVADWTAQHALPAVTLPVGAVTGVLGGLYLMWLLHAERRGGRL</sequence>
<dbReference type="EMBL" id="JAAVJB010000237">
    <property type="protein sequence ID" value="NJP68578.1"/>
    <property type="molecule type" value="Genomic_DNA"/>
</dbReference>
<keyword evidence="4" id="KW-1003">Cell membrane</keyword>
<comment type="similarity">
    <text evidence="2">Belongs to the binding-protein-dependent transport system permease family. FecCD subfamily.</text>
</comment>
<evidence type="ECO:0000313" key="9">
    <source>
        <dbReference type="EMBL" id="NJP68578.1"/>
    </source>
</evidence>
<name>A0ABX1AT02_9ACTN</name>
<organism evidence="9 10">
    <name type="scientific">Streptomyces spiramenti</name>
    <dbReference type="NCBI Taxonomy" id="2720606"/>
    <lineage>
        <taxon>Bacteria</taxon>
        <taxon>Bacillati</taxon>
        <taxon>Actinomycetota</taxon>
        <taxon>Actinomycetes</taxon>
        <taxon>Kitasatosporales</taxon>
        <taxon>Streptomycetaceae</taxon>
        <taxon>Streptomyces</taxon>
    </lineage>
</organism>